<evidence type="ECO:0000256" key="8">
    <source>
        <dbReference type="ARBA" id="ARBA00023235"/>
    </source>
</evidence>
<keyword evidence="11" id="KW-0175">Coiled coil</keyword>
<comment type="subcellular location">
    <subcellularLocation>
        <location evidence="9 10">Cytoplasm</location>
    </subcellularLocation>
</comment>
<dbReference type="PANTHER" id="PTHR21139">
    <property type="entry name" value="TRIOSEPHOSPHATE ISOMERASE"/>
    <property type="match status" value="1"/>
</dbReference>
<evidence type="ECO:0000313" key="13">
    <source>
        <dbReference type="Proteomes" id="UP000324896"/>
    </source>
</evidence>
<dbReference type="InterPro" id="IPR000652">
    <property type="entry name" value="Triosephosphate_isomerase"/>
</dbReference>
<feature type="binding site" evidence="9">
    <location>
        <begin position="233"/>
        <end position="234"/>
    </location>
    <ligand>
        <name>substrate</name>
    </ligand>
</feature>
<dbReference type="UniPathway" id="UPA00109">
    <property type="reaction ID" value="UER00189"/>
</dbReference>
<dbReference type="CDD" id="cd00311">
    <property type="entry name" value="TIM"/>
    <property type="match status" value="1"/>
</dbReference>
<dbReference type="InterPro" id="IPR022896">
    <property type="entry name" value="TrioseP_Isoase_bac/euk"/>
</dbReference>
<feature type="active site" description="Proton acceptor" evidence="9">
    <location>
        <position position="167"/>
    </location>
</feature>
<dbReference type="Proteomes" id="UP000324896">
    <property type="component" value="Unassembled WGS sequence"/>
</dbReference>
<accession>A0A1G6QQF6</accession>
<proteinExistence type="inferred from homology"/>
<dbReference type="PROSITE" id="PS00171">
    <property type="entry name" value="TIM_1"/>
    <property type="match status" value="1"/>
</dbReference>
<dbReference type="Pfam" id="PF00121">
    <property type="entry name" value="TIM"/>
    <property type="match status" value="1"/>
</dbReference>
<keyword evidence="6 9" id="KW-0963">Cytoplasm</keyword>
<evidence type="ECO:0000256" key="5">
    <source>
        <dbReference type="ARBA" id="ARBA00022432"/>
    </source>
</evidence>
<organism evidence="12 13">
    <name type="scientific">Halanaerobium congolense</name>
    <dbReference type="NCBI Taxonomy" id="54121"/>
    <lineage>
        <taxon>Bacteria</taxon>
        <taxon>Bacillati</taxon>
        <taxon>Bacillota</taxon>
        <taxon>Clostridia</taxon>
        <taxon>Halanaerobiales</taxon>
        <taxon>Halanaerobiaceae</taxon>
        <taxon>Halanaerobium</taxon>
    </lineage>
</organism>
<dbReference type="GO" id="GO:0005829">
    <property type="term" value="C:cytosol"/>
    <property type="evidence" value="ECO:0007669"/>
    <property type="project" value="TreeGrafter"/>
</dbReference>
<keyword evidence="7 9" id="KW-0324">Glycolysis</keyword>
<dbReference type="GO" id="GO:0006094">
    <property type="term" value="P:gluconeogenesis"/>
    <property type="evidence" value="ECO:0007669"/>
    <property type="project" value="UniProtKB-UniRule"/>
</dbReference>
<evidence type="ECO:0000256" key="4">
    <source>
        <dbReference type="ARBA" id="ARBA00019397"/>
    </source>
</evidence>
<sequence>MRKPFICGNWKMNKNVEEAEAMITALKDKVKAVDNVEMGICPTALCLTTVKKAAEGSDLVTGAENIYWKDSGAYTGEISAKMLADSNIEYTIVGHSERREIFGESDYEVNKKVLSALSHGVKPIVCVGETLEERKADQIEAKVNFQVDSALAGLSEEEVEDVVIAYEPIWAIGTGETASAEEANRVIGIIRNNIRKEFPKAADKIRIQYGGSVKPHNVEEIMAQSEIDGALVGGASLEADSFSEIILKTAEIYK</sequence>
<dbReference type="AlphaFoldDB" id="A0A1G6QQF6"/>
<comment type="function">
    <text evidence="9">Involved in the gluconeogenesis. Catalyzes stereospecifically the conversion of dihydroxyacetone phosphate (DHAP) to D-glyceraldehyde-3-phosphate (G3P).</text>
</comment>
<dbReference type="EC" id="5.3.1.1" evidence="3 9"/>
<evidence type="ECO:0000256" key="3">
    <source>
        <dbReference type="ARBA" id="ARBA00011940"/>
    </source>
</evidence>
<feature type="coiled-coil region" evidence="11">
    <location>
        <begin position="9"/>
        <end position="36"/>
    </location>
</feature>
<feature type="binding site" evidence="9">
    <location>
        <position position="212"/>
    </location>
    <ligand>
        <name>substrate</name>
    </ligand>
</feature>
<feature type="binding site" evidence="9">
    <location>
        <position position="173"/>
    </location>
    <ligand>
        <name>substrate</name>
    </ligand>
</feature>
<evidence type="ECO:0000313" key="12">
    <source>
        <dbReference type="EMBL" id="SDC93925.1"/>
    </source>
</evidence>
<dbReference type="FunFam" id="3.20.20.70:FF:000016">
    <property type="entry name" value="Triosephosphate isomerase"/>
    <property type="match status" value="1"/>
</dbReference>
<evidence type="ECO:0000256" key="11">
    <source>
        <dbReference type="SAM" id="Coils"/>
    </source>
</evidence>
<evidence type="ECO:0000256" key="6">
    <source>
        <dbReference type="ARBA" id="ARBA00022490"/>
    </source>
</evidence>
<dbReference type="NCBIfam" id="TIGR00419">
    <property type="entry name" value="tim"/>
    <property type="match status" value="1"/>
</dbReference>
<reference evidence="12 13" key="1">
    <citation type="submission" date="2016-10" db="EMBL/GenBank/DDBJ databases">
        <authorList>
            <person name="Varghese N."/>
            <person name="Submissions S."/>
        </authorList>
    </citation>
    <scope>NUCLEOTIDE SEQUENCE [LARGE SCALE GENOMIC DNA]</scope>
    <source>
        <strain evidence="12 13">WG10</strain>
    </source>
</reference>
<dbReference type="Gene3D" id="3.20.20.70">
    <property type="entry name" value="Aldolase class I"/>
    <property type="match status" value="1"/>
</dbReference>
<dbReference type="PANTHER" id="PTHR21139:SF42">
    <property type="entry name" value="TRIOSEPHOSPHATE ISOMERASE"/>
    <property type="match status" value="1"/>
</dbReference>
<dbReference type="GO" id="GO:0004807">
    <property type="term" value="F:triose-phosphate isomerase activity"/>
    <property type="evidence" value="ECO:0007669"/>
    <property type="project" value="UniProtKB-UniRule"/>
</dbReference>
<comment type="similarity">
    <text evidence="2 9 10">Belongs to the triosephosphate isomerase family.</text>
</comment>
<dbReference type="HAMAP" id="MF_00147_B">
    <property type="entry name" value="TIM_B"/>
    <property type="match status" value="1"/>
</dbReference>
<dbReference type="UniPathway" id="UPA00138"/>
<gene>
    <name evidence="9" type="primary">tpiA</name>
    <name evidence="12" type="ORF">SAMN04488597_11914</name>
</gene>
<evidence type="ECO:0000256" key="10">
    <source>
        <dbReference type="RuleBase" id="RU363013"/>
    </source>
</evidence>
<comment type="pathway">
    <text evidence="1 9 10">Carbohydrate degradation; glycolysis; D-glyceraldehyde 3-phosphate from glycerone phosphate: step 1/1.</text>
</comment>
<feature type="binding site" evidence="9">
    <location>
        <begin position="9"/>
        <end position="11"/>
    </location>
    <ligand>
        <name>substrate</name>
    </ligand>
</feature>
<evidence type="ECO:0000256" key="2">
    <source>
        <dbReference type="ARBA" id="ARBA00007422"/>
    </source>
</evidence>
<keyword evidence="5 9" id="KW-0312">Gluconeogenesis</keyword>
<comment type="subunit">
    <text evidence="9 10">Homodimer.</text>
</comment>
<dbReference type="InterPro" id="IPR035990">
    <property type="entry name" value="TIM_sf"/>
</dbReference>
<evidence type="ECO:0000256" key="7">
    <source>
        <dbReference type="ARBA" id="ARBA00023152"/>
    </source>
</evidence>
<dbReference type="EMBL" id="FMYT01000019">
    <property type="protein sequence ID" value="SDC93925.1"/>
    <property type="molecule type" value="Genomic_DNA"/>
</dbReference>
<dbReference type="PROSITE" id="PS51440">
    <property type="entry name" value="TIM_2"/>
    <property type="match status" value="1"/>
</dbReference>
<dbReference type="GO" id="GO:0046166">
    <property type="term" value="P:glyceraldehyde-3-phosphate biosynthetic process"/>
    <property type="evidence" value="ECO:0007669"/>
    <property type="project" value="TreeGrafter"/>
</dbReference>
<dbReference type="InterPro" id="IPR013785">
    <property type="entry name" value="Aldolase_TIM"/>
</dbReference>
<dbReference type="InterPro" id="IPR020861">
    <property type="entry name" value="Triosephosphate_isomerase_AS"/>
</dbReference>
<evidence type="ECO:0000256" key="9">
    <source>
        <dbReference type="HAMAP-Rule" id="MF_00147"/>
    </source>
</evidence>
<comment type="catalytic activity">
    <reaction evidence="9 10">
        <text>D-glyceraldehyde 3-phosphate = dihydroxyacetone phosphate</text>
        <dbReference type="Rhea" id="RHEA:18585"/>
        <dbReference type="ChEBI" id="CHEBI:57642"/>
        <dbReference type="ChEBI" id="CHEBI:59776"/>
        <dbReference type="EC" id="5.3.1.1"/>
    </reaction>
</comment>
<evidence type="ECO:0000256" key="1">
    <source>
        <dbReference type="ARBA" id="ARBA00004680"/>
    </source>
</evidence>
<dbReference type="GO" id="GO:0019563">
    <property type="term" value="P:glycerol catabolic process"/>
    <property type="evidence" value="ECO:0007669"/>
    <property type="project" value="TreeGrafter"/>
</dbReference>
<dbReference type="RefSeq" id="WP_149796858.1">
    <property type="nucleotide sequence ID" value="NZ_FMYT01000019.1"/>
</dbReference>
<dbReference type="GO" id="GO:0006096">
    <property type="term" value="P:glycolytic process"/>
    <property type="evidence" value="ECO:0007669"/>
    <property type="project" value="UniProtKB-UniRule"/>
</dbReference>
<comment type="pathway">
    <text evidence="9 10">Carbohydrate biosynthesis; gluconeogenesis.</text>
</comment>
<dbReference type="SUPFAM" id="SSF51351">
    <property type="entry name" value="Triosephosphate isomerase (TIM)"/>
    <property type="match status" value="1"/>
</dbReference>
<name>A0A1G6QQF6_9FIRM</name>
<feature type="active site" description="Electrophile" evidence="9">
    <location>
        <position position="95"/>
    </location>
</feature>
<keyword evidence="8 9" id="KW-0413">Isomerase</keyword>
<protein>
    <recommendedName>
        <fullName evidence="4 9">Triosephosphate isomerase</fullName>
        <shortName evidence="9">TIM</shortName>
        <shortName evidence="9">TPI</shortName>
        <ecNumber evidence="3 9">5.3.1.1</ecNumber>
    </recommendedName>
    <alternativeName>
        <fullName evidence="9">Triose-phosphate isomerase</fullName>
    </alternativeName>
</protein>